<evidence type="ECO:0000313" key="5">
    <source>
        <dbReference type="Proteomes" id="UP000714915"/>
    </source>
</evidence>
<dbReference type="Proteomes" id="UP000714915">
    <property type="component" value="Unassembled WGS sequence"/>
</dbReference>
<feature type="transmembrane region" description="Helical" evidence="2">
    <location>
        <begin position="107"/>
        <end position="130"/>
    </location>
</feature>
<dbReference type="InterPro" id="IPR000045">
    <property type="entry name" value="Prepilin_IV_endopep_pep"/>
</dbReference>
<dbReference type="GO" id="GO:0006465">
    <property type="term" value="P:signal peptide processing"/>
    <property type="evidence" value="ECO:0007669"/>
    <property type="project" value="TreeGrafter"/>
</dbReference>
<comment type="similarity">
    <text evidence="1">Belongs to the peptidase A24 family.</text>
</comment>
<proteinExistence type="inferred from homology"/>
<feature type="transmembrane region" description="Helical" evidence="2">
    <location>
        <begin position="6"/>
        <end position="26"/>
    </location>
</feature>
<dbReference type="Pfam" id="PF01478">
    <property type="entry name" value="Peptidase_A24"/>
    <property type="match status" value="1"/>
</dbReference>
<dbReference type="EMBL" id="JAGQLF010000010">
    <property type="protein sequence ID" value="MCA9386657.1"/>
    <property type="molecule type" value="Genomic_DNA"/>
</dbReference>
<feature type="domain" description="Prepilin type IV endopeptidase peptidase" evidence="3">
    <location>
        <begin position="112"/>
        <end position="230"/>
    </location>
</feature>
<evidence type="ECO:0000256" key="2">
    <source>
        <dbReference type="SAM" id="Phobius"/>
    </source>
</evidence>
<dbReference type="AlphaFoldDB" id="A0A955L9K5"/>
<accession>A0A955L9K5</accession>
<evidence type="ECO:0000256" key="1">
    <source>
        <dbReference type="ARBA" id="ARBA00005801"/>
    </source>
</evidence>
<feature type="transmembrane region" description="Helical" evidence="2">
    <location>
        <begin position="209"/>
        <end position="235"/>
    </location>
</feature>
<name>A0A955L9K5_9BACT</name>
<gene>
    <name evidence="4" type="ORF">KC669_01340</name>
</gene>
<feature type="transmembrane region" description="Helical" evidence="2">
    <location>
        <begin position="71"/>
        <end position="95"/>
    </location>
</feature>
<keyword evidence="4" id="KW-0378">Hydrolase</keyword>
<organism evidence="4 5">
    <name type="scientific">Candidatus Dojkabacteria bacterium</name>
    <dbReference type="NCBI Taxonomy" id="2099670"/>
    <lineage>
        <taxon>Bacteria</taxon>
        <taxon>Candidatus Dojkabacteria</taxon>
    </lineage>
</organism>
<dbReference type="GO" id="GO:0005886">
    <property type="term" value="C:plasma membrane"/>
    <property type="evidence" value="ECO:0007669"/>
    <property type="project" value="TreeGrafter"/>
</dbReference>
<reference evidence="4" key="2">
    <citation type="journal article" date="2021" name="Microbiome">
        <title>Successional dynamics and alternative stable states in a saline activated sludge microbial community over 9 years.</title>
        <authorList>
            <person name="Wang Y."/>
            <person name="Ye J."/>
            <person name="Ju F."/>
            <person name="Liu L."/>
            <person name="Boyd J.A."/>
            <person name="Deng Y."/>
            <person name="Parks D.H."/>
            <person name="Jiang X."/>
            <person name="Yin X."/>
            <person name="Woodcroft B.J."/>
            <person name="Tyson G.W."/>
            <person name="Hugenholtz P."/>
            <person name="Polz M.F."/>
            <person name="Zhang T."/>
        </authorList>
    </citation>
    <scope>NUCLEOTIDE SEQUENCE</scope>
    <source>
        <strain evidence="4">HKST-UBA09</strain>
    </source>
</reference>
<dbReference type="EC" id="3.4.23.43" evidence="4"/>
<evidence type="ECO:0000259" key="3">
    <source>
        <dbReference type="Pfam" id="PF01478"/>
    </source>
</evidence>
<dbReference type="PANTHER" id="PTHR30487:SF0">
    <property type="entry name" value="PREPILIN LEADER PEPTIDASE_N-METHYLTRANSFERASE-RELATED"/>
    <property type="match status" value="1"/>
</dbReference>
<keyword evidence="2" id="KW-0812">Transmembrane</keyword>
<evidence type="ECO:0000313" key="4">
    <source>
        <dbReference type="EMBL" id="MCA9386657.1"/>
    </source>
</evidence>
<dbReference type="PANTHER" id="PTHR30487">
    <property type="entry name" value="TYPE 4 PREPILIN-LIKE PROTEINS LEADER PEPTIDE-PROCESSING ENZYME"/>
    <property type="match status" value="1"/>
</dbReference>
<comment type="caution">
    <text evidence="4">The sequence shown here is derived from an EMBL/GenBank/DDBJ whole genome shotgun (WGS) entry which is preliminary data.</text>
</comment>
<keyword evidence="2" id="KW-1133">Transmembrane helix</keyword>
<reference evidence="4" key="1">
    <citation type="submission" date="2020-04" db="EMBL/GenBank/DDBJ databases">
        <authorList>
            <person name="Zhang T."/>
        </authorList>
    </citation>
    <scope>NUCLEOTIDE SEQUENCE</scope>
    <source>
        <strain evidence="4">HKST-UBA09</strain>
    </source>
</reference>
<feature type="transmembrane region" description="Helical" evidence="2">
    <location>
        <begin position="242"/>
        <end position="261"/>
    </location>
</feature>
<dbReference type="InterPro" id="IPR050882">
    <property type="entry name" value="Prepilin_peptidase/N-MTase"/>
</dbReference>
<sequence>MNIFSVILFAFIGSCLGKLFFAYIEFENNIDFRKKLLEAGGIPWRYLLLFICTPASTTIVDHSAFKGKRSLLILTEIFGAISNGLFALSIAYLYGDSVLDSSYLVHFFFFYFGLVSLLYLSVYDLIYLAIPIKFTMRILFASVVIQIIIFTFKTIGILNSEIFSSIGTIGNIAGFLILYLGTFGLILITKEEGIGAGDADINGFVGLMLSIPGGIVFMFVTVFVGSIVGLVYAGILRKIKGVIIPMVPLICIGYTITIGFGENLLKLVTTTALIDLFI</sequence>
<dbReference type="GO" id="GO:0004190">
    <property type="term" value="F:aspartic-type endopeptidase activity"/>
    <property type="evidence" value="ECO:0007669"/>
    <property type="project" value="UniProtKB-EC"/>
</dbReference>
<keyword evidence="2" id="KW-0472">Membrane</keyword>
<feature type="transmembrane region" description="Helical" evidence="2">
    <location>
        <begin position="168"/>
        <end position="189"/>
    </location>
</feature>
<protein>
    <submittedName>
        <fullName evidence="4">Prepilin peptidase</fullName>
        <ecNumber evidence="4">3.4.23.43</ecNumber>
    </submittedName>
</protein>
<feature type="transmembrane region" description="Helical" evidence="2">
    <location>
        <begin position="136"/>
        <end position="156"/>
    </location>
</feature>